<dbReference type="eggNOG" id="ENOG50330B6">
    <property type="taxonomic scope" value="Bacteria"/>
</dbReference>
<dbReference type="OrthoDB" id="1525222at2"/>
<dbReference type="AlphaFoldDB" id="A4CIZ5"/>
<protein>
    <recommendedName>
        <fullName evidence="1">DUF4296 domain-containing protein</fullName>
    </recommendedName>
</protein>
<keyword evidence="3" id="KW-1185">Reference proteome</keyword>
<name>A4CIZ5_ROBBH</name>
<dbReference type="KEGG" id="rbi:RB2501_08375"/>
<dbReference type="RefSeq" id="WP_015753659.1">
    <property type="nucleotide sequence ID" value="NC_013222.1"/>
</dbReference>
<sequence>MMRYLFPILLLILLPGCRQELVEKPDNLIPPERMSAILYDLAIMEAIDGTYRGTLDRNGIEPVTWVYEKHGVDSLQFAKSDFYYASRPAAYERIYQEVADRLSRERDSIGEVIRKGNEAGREAVSGKSEKDSL</sequence>
<dbReference type="Proteomes" id="UP000009049">
    <property type="component" value="Chromosome"/>
</dbReference>
<proteinExistence type="predicted"/>
<dbReference type="EMBL" id="CP001712">
    <property type="protein sequence ID" value="EAR16903.1"/>
    <property type="molecule type" value="Genomic_DNA"/>
</dbReference>
<evidence type="ECO:0000313" key="3">
    <source>
        <dbReference type="Proteomes" id="UP000009049"/>
    </source>
</evidence>
<evidence type="ECO:0000313" key="2">
    <source>
        <dbReference type="EMBL" id="EAR16903.1"/>
    </source>
</evidence>
<dbReference type="InterPro" id="IPR025381">
    <property type="entry name" value="DUF4296"/>
</dbReference>
<organism evidence="2 3">
    <name type="scientific">Robiginitalea biformata (strain ATCC BAA-864 / DSM 15991 / KCTC 12146 / HTCC2501)</name>
    <dbReference type="NCBI Taxonomy" id="313596"/>
    <lineage>
        <taxon>Bacteria</taxon>
        <taxon>Pseudomonadati</taxon>
        <taxon>Bacteroidota</taxon>
        <taxon>Flavobacteriia</taxon>
        <taxon>Flavobacteriales</taxon>
        <taxon>Flavobacteriaceae</taxon>
        <taxon>Robiginitalea</taxon>
    </lineage>
</organism>
<evidence type="ECO:0000259" key="1">
    <source>
        <dbReference type="Pfam" id="PF14129"/>
    </source>
</evidence>
<dbReference type="STRING" id="313596.RB2501_08375"/>
<dbReference type="Pfam" id="PF14129">
    <property type="entry name" value="DUF4296"/>
    <property type="match status" value="1"/>
</dbReference>
<accession>A4CIZ5</accession>
<dbReference type="HOGENOM" id="CLU_128773_1_0_10"/>
<feature type="domain" description="DUF4296" evidence="1">
    <location>
        <begin position="25"/>
        <end position="107"/>
    </location>
</feature>
<reference evidence="2 3" key="1">
    <citation type="journal article" date="2009" name="J. Bacteriol.">
        <title>Complete genome sequence of Robiginitalea biformata HTCC2501.</title>
        <authorList>
            <person name="Oh H.M."/>
            <person name="Giovannoni S.J."/>
            <person name="Lee K."/>
            <person name="Ferriera S."/>
            <person name="Johnson J."/>
            <person name="Cho J.C."/>
        </authorList>
    </citation>
    <scope>NUCLEOTIDE SEQUENCE [LARGE SCALE GENOMIC DNA]</scope>
    <source>
        <strain evidence="3">ATCC BAA-864 / HTCC2501 / KCTC 12146</strain>
    </source>
</reference>
<gene>
    <name evidence="2" type="ordered locus">RB2501_08375</name>
</gene>